<name>A0A163K769_ABSGL</name>
<dbReference type="Pfam" id="PF15982">
    <property type="entry name" value="TMEM135_C_rich"/>
    <property type="match status" value="1"/>
</dbReference>
<keyword evidence="3" id="KW-1185">Reference proteome</keyword>
<proteinExistence type="predicted"/>
<dbReference type="PANTHER" id="PTHR12459:SF6">
    <property type="entry name" value="GB|AAD46013.1"/>
    <property type="match status" value="1"/>
</dbReference>
<evidence type="ECO:0000259" key="1">
    <source>
        <dbReference type="Pfam" id="PF15982"/>
    </source>
</evidence>
<accession>A0A163K769</accession>
<feature type="domain" description="Transmembrane protein 135 N-terminal" evidence="1">
    <location>
        <begin position="263"/>
        <end position="398"/>
    </location>
</feature>
<dbReference type="InterPro" id="IPR026749">
    <property type="entry name" value="Tmem135"/>
</dbReference>
<dbReference type="EMBL" id="LT554417">
    <property type="protein sequence ID" value="SAM04863.1"/>
    <property type="molecule type" value="Genomic_DNA"/>
</dbReference>
<gene>
    <name evidence="2" type="primary">ABSGL_10729.1 scaffold 12033</name>
</gene>
<dbReference type="OMA" id="RMDLALY"/>
<dbReference type="Proteomes" id="UP000078561">
    <property type="component" value="Unassembled WGS sequence"/>
</dbReference>
<protein>
    <recommendedName>
        <fullName evidence="1">Transmembrane protein 135 N-terminal domain-containing protein</fullName>
    </recommendedName>
</protein>
<sequence>MSIPPPPRVSSYQRLKEKLVRNPSERVERKDWPRPDTLQALINHAVKGGARAFVLAYGVRAGVNFCLYLLRVMRKRAPLSNILAASFQNLDSLRFGAMFGSFAFLWKFVNNGMRLYRGKDDRLNGLVGGAVAGLSILFEKKERRVDIAQQLLVRALQAVYNAGKARDIFYFKNGDALLFGLTCAQVMYSYTMQPATLPPDFYSFMIKAARCPEPALKLNAKNVRGLPITPEEVLTSIQKFRPTPRALAVASTVPLHPTATPCETLHPWMDSCNEVAVERFTKVFKSMMPVYGTLHFVPMILLRRKHLQKDPTKMISKTAWATLKSGAFLATFVSLYQYQVCMHRNLVDIGWIKFNHKYLYYIFGFVCSYASIFLEDKRRRSELALYVLPKAIQSFYQILYQKHMMIKIKHFEVIMTSMAMGIIMSFYQEEADVLSSFVKKIMYQFVQKN</sequence>
<dbReference type="InParanoid" id="A0A163K769"/>
<reference evidence="2" key="1">
    <citation type="submission" date="2016-04" db="EMBL/GenBank/DDBJ databases">
        <authorList>
            <person name="Evans L.H."/>
            <person name="Alamgir A."/>
            <person name="Owens N."/>
            <person name="Weber N.D."/>
            <person name="Virtaneva K."/>
            <person name="Barbian K."/>
            <person name="Babar A."/>
            <person name="Rosenke K."/>
        </authorList>
    </citation>
    <scope>NUCLEOTIDE SEQUENCE [LARGE SCALE GENOMIC DNA]</scope>
    <source>
        <strain evidence="2">CBS 101.48</strain>
    </source>
</reference>
<evidence type="ECO:0000313" key="2">
    <source>
        <dbReference type="EMBL" id="SAM04863.1"/>
    </source>
</evidence>
<dbReference type="AlphaFoldDB" id="A0A163K769"/>
<dbReference type="OrthoDB" id="291792at2759"/>
<dbReference type="Pfam" id="PF02466">
    <property type="entry name" value="Tim17"/>
    <property type="match status" value="1"/>
</dbReference>
<evidence type="ECO:0000313" key="3">
    <source>
        <dbReference type="Proteomes" id="UP000078561"/>
    </source>
</evidence>
<dbReference type="PANTHER" id="PTHR12459">
    <property type="entry name" value="TRANSMEMBRANE PROTEIN 135-RELATED"/>
    <property type="match status" value="1"/>
</dbReference>
<organism evidence="2">
    <name type="scientific">Absidia glauca</name>
    <name type="common">Pin mould</name>
    <dbReference type="NCBI Taxonomy" id="4829"/>
    <lineage>
        <taxon>Eukaryota</taxon>
        <taxon>Fungi</taxon>
        <taxon>Fungi incertae sedis</taxon>
        <taxon>Mucoromycota</taxon>
        <taxon>Mucoromycotina</taxon>
        <taxon>Mucoromycetes</taxon>
        <taxon>Mucorales</taxon>
        <taxon>Cunninghamellaceae</taxon>
        <taxon>Absidia</taxon>
    </lineage>
</organism>
<dbReference type="InterPro" id="IPR031926">
    <property type="entry name" value="TMEM135_N"/>
</dbReference>